<dbReference type="NCBIfam" id="NF033546">
    <property type="entry name" value="transpos_IS21"/>
    <property type="match status" value="1"/>
</dbReference>
<evidence type="ECO:0000313" key="3">
    <source>
        <dbReference type="EMBL" id="KKL62026.1"/>
    </source>
</evidence>
<dbReference type="InterPro" id="IPR001584">
    <property type="entry name" value="Integrase_cat-core"/>
</dbReference>
<comment type="caution">
    <text evidence="3">The sequence shown here is derived from an EMBL/GenBank/DDBJ whole genome shotgun (WGS) entry which is preliminary data.</text>
</comment>
<dbReference type="PANTHER" id="PTHR35004:SF7">
    <property type="entry name" value="INTEGRASE PROTEIN"/>
    <property type="match status" value="1"/>
</dbReference>
<dbReference type="PANTHER" id="PTHR35004">
    <property type="entry name" value="TRANSPOSASE RV3428C-RELATED"/>
    <property type="match status" value="1"/>
</dbReference>
<dbReference type="Pfam" id="PF22483">
    <property type="entry name" value="Mu-transpos_C_2"/>
    <property type="match status" value="1"/>
</dbReference>
<reference evidence="3" key="1">
    <citation type="journal article" date="2015" name="Nature">
        <title>Complex archaea that bridge the gap between prokaryotes and eukaryotes.</title>
        <authorList>
            <person name="Spang A."/>
            <person name="Saw J.H."/>
            <person name="Jorgensen S.L."/>
            <person name="Zaremba-Niedzwiedzka K."/>
            <person name="Martijn J."/>
            <person name="Lind A.E."/>
            <person name="van Eijk R."/>
            <person name="Schleper C."/>
            <person name="Guy L."/>
            <person name="Ettema T.J."/>
        </authorList>
    </citation>
    <scope>NUCLEOTIDE SEQUENCE</scope>
</reference>
<feature type="non-terminal residue" evidence="3">
    <location>
        <position position="1"/>
    </location>
</feature>
<feature type="domain" description="Integrase catalytic" evidence="2">
    <location>
        <begin position="106"/>
        <end position="293"/>
    </location>
</feature>
<dbReference type="GO" id="GO:0003676">
    <property type="term" value="F:nucleic acid binding"/>
    <property type="evidence" value="ECO:0007669"/>
    <property type="project" value="InterPro"/>
</dbReference>
<dbReference type="EMBL" id="LAZR01028623">
    <property type="protein sequence ID" value="KKL62026.1"/>
    <property type="molecule type" value="Genomic_DNA"/>
</dbReference>
<dbReference type="SUPFAM" id="SSF53098">
    <property type="entry name" value="Ribonuclease H-like"/>
    <property type="match status" value="1"/>
</dbReference>
<comment type="similarity">
    <text evidence="1">Belongs to the transposase IS21/IS408/IS1162 family.</text>
</comment>
<sequence length="478" mass="55606">KYLYQLADKAGMNAKTARKYLKSGSLPSQCKAIHDWATHPDAFAQDWPWVEDFLKNNTGLESKSLFEALQRKYPGKYQDGQLRTFQRRVKQWKALCGPGQEVFFPQIYKPGHWCESDFTRMKKLGITICGVPFDHMLYHFVLCQSNWETITVCFSESYESLSTGLQNALWKLGGIPRYHRTDNLTCAVNKVGNPEEFTANYQGLANHYGFTSCRIQPAHPNENGDIEQRHHRFKKALEQALIFRGSRDFNSRAEYEDFLEKLLEQLNAGRTKLLAEELKALRQLPTRRHEDFTRDKCRVSRFCTIRVLKNSYSVHSRLIGENVDVRIYAEHIEAWYAQRRIEILPRLRGENGHYINYRHVIDTLVRKPGAFENYRYKDDMFPTSQFRIAYDILRNQYGIKQANKQYLKILELAAKENEASVNEALRFLVNHADAIDFDTVEQMVKSEQQPPAVTDVYIGDIDLDSYDCLLESAEALLV</sequence>
<evidence type="ECO:0000256" key="1">
    <source>
        <dbReference type="ARBA" id="ARBA00009277"/>
    </source>
</evidence>
<accession>A0A0F9E701</accession>
<dbReference type="InterPro" id="IPR054353">
    <property type="entry name" value="IstA-like_C"/>
</dbReference>
<dbReference type="GO" id="GO:0015074">
    <property type="term" value="P:DNA integration"/>
    <property type="evidence" value="ECO:0007669"/>
    <property type="project" value="InterPro"/>
</dbReference>
<dbReference type="InterPro" id="IPR036397">
    <property type="entry name" value="RNaseH_sf"/>
</dbReference>
<dbReference type="AlphaFoldDB" id="A0A0F9E701"/>
<dbReference type="InterPro" id="IPR012337">
    <property type="entry name" value="RNaseH-like_sf"/>
</dbReference>
<dbReference type="Gene3D" id="3.30.420.10">
    <property type="entry name" value="Ribonuclease H-like superfamily/Ribonuclease H"/>
    <property type="match status" value="1"/>
</dbReference>
<protein>
    <recommendedName>
        <fullName evidence="2">Integrase catalytic domain-containing protein</fullName>
    </recommendedName>
</protein>
<evidence type="ECO:0000259" key="2">
    <source>
        <dbReference type="PROSITE" id="PS50994"/>
    </source>
</evidence>
<dbReference type="PROSITE" id="PS50994">
    <property type="entry name" value="INTEGRASE"/>
    <property type="match status" value="1"/>
</dbReference>
<proteinExistence type="inferred from homology"/>
<name>A0A0F9E701_9ZZZZ</name>
<organism evidence="3">
    <name type="scientific">marine sediment metagenome</name>
    <dbReference type="NCBI Taxonomy" id="412755"/>
    <lineage>
        <taxon>unclassified sequences</taxon>
        <taxon>metagenomes</taxon>
        <taxon>ecological metagenomes</taxon>
    </lineage>
</organism>
<gene>
    <name evidence="3" type="ORF">LCGC14_2189350</name>
</gene>